<dbReference type="Proteomes" id="UP001164250">
    <property type="component" value="Chromosome 12"/>
</dbReference>
<accession>A0ACC0ZZL0</accession>
<organism evidence="1 2">
    <name type="scientific">Pistacia atlantica</name>
    <dbReference type="NCBI Taxonomy" id="434234"/>
    <lineage>
        <taxon>Eukaryota</taxon>
        <taxon>Viridiplantae</taxon>
        <taxon>Streptophyta</taxon>
        <taxon>Embryophyta</taxon>
        <taxon>Tracheophyta</taxon>
        <taxon>Spermatophyta</taxon>
        <taxon>Magnoliopsida</taxon>
        <taxon>eudicotyledons</taxon>
        <taxon>Gunneridae</taxon>
        <taxon>Pentapetalae</taxon>
        <taxon>rosids</taxon>
        <taxon>malvids</taxon>
        <taxon>Sapindales</taxon>
        <taxon>Anacardiaceae</taxon>
        <taxon>Pistacia</taxon>
    </lineage>
</organism>
<dbReference type="EMBL" id="CM047908">
    <property type="protein sequence ID" value="KAJ0080660.1"/>
    <property type="molecule type" value="Genomic_DNA"/>
</dbReference>
<name>A0ACC0ZZL0_9ROSI</name>
<proteinExistence type="predicted"/>
<reference evidence="2" key="1">
    <citation type="journal article" date="2023" name="G3 (Bethesda)">
        <title>Genome assembly and association tests identify interacting loci associated with vigor, precocity, and sex in interspecific pistachio rootstocks.</title>
        <authorList>
            <person name="Palmer W."/>
            <person name="Jacygrad E."/>
            <person name="Sagayaradj S."/>
            <person name="Cavanaugh K."/>
            <person name="Han R."/>
            <person name="Bertier L."/>
            <person name="Beede B."/>
            <person name="Kafkas S."/>
            <person name="Golino D."/>
            <person name="Preece J."/>
            <person name="Michelmore R."/>
        </authorList>
    </citation>
    <scope>NUCLEOTIDE SEQUENCE [LARGE SCALE GENOMIC DNA]</scope>
</reference>
<gene>
    <name evidence="1" type="ORF">Patl1_12133</name>
</gene>
<keyword evidence="2" id="KW-1185">Reference proteome</keyword>
<evidence type="ECO:0000313" key="1">
    <source>
        <dbReference type="EMBL" id="KAJ0080660.1"/>
    </source>
</evidence>
<sequence length="59" mass="7023">MRSTFFFLLSRLTISINYYSLQQIAFKRSCSYHIISYLTKSQQLTNTLPNLIHIIKRPI</sequence>
<evidence type="ECO:0000313" key="2">
    <source>
        <dbReference type="Proteomes" id="UP001164250"/>
    </source>
</evidence>
<comment type="caution">
    <text evidence="1">The sequence shown here is derived from an EMBL/GenBank/DDBJ whole genome shotgun (WGS) entry which is preliminary data.</text>
</comment>
<protein>
    <submittedName>
        <fullName evidence="1">Uncharacterized protein</fullName>
    </submittedName>
</protein>